<dbReference type="AlphaFoldDB" id="A0A975RB27"/>
<name>A0A975RB27_9GAMM</name>
<accession>A0A975RB27</accession>
<evidence type="ECO:0000313" key="2">
    <source>
        <dbReference type="EMBL" id="QWF71958.1"/>
    </source>
</evidence>
<feature type="signal peptide" evidence="1">
    <location>
        <begin position="1"/>
        <end position="24"/>
    </location>
</feature>
<evidence type="ECO:0000256" key="1">
    <source>
        <dbReference type="SAM" id="SignalP"/>
    </source>
</evidence>
<evidence type="ECO:0000313" key="3">
    <source>
        <dbReference type="Proteomes" id="UP000676649"/>
    </source>
</evidence>
<reference evidence="2" key="1">
    <citation type="submission" date="2021-04" db="EMBL/GenBank/DDBJ databases">
        <title>Draft genome sequence data of methanotrophic Methylovulum sp. strain S1L and Methylomonas sp. strain S2AM isolated from boreal lake water columns.</title>
        <authorList>
            <person name="Rissanen A.J."/>
            <person name="Mangayil R."/>
            <person name="Svenning M.M."/>
            <person name="Khanongnuch R."/>
        </authorList>
    </citation>
    <scope>NUCLEOTIDE SEQUENCE</scope>
    <source>
        <strain evidence="2">S2AM</strain>
    </source>
</reference>
<dbReference type="EMBL" id="CP073754">
    <property type="protein sequence ID" value="QWF71958.1"/>
    <property type="molecule type" value="Genomic_DNA"/>
</dbReference>
<dbReference type="RefSeq" id="WP_215583880.1">
    <property type="nucleotide sequence ID" value="NZ_CP073754.1"/>
</dbReference>
<dbReference type="Proteomes" id="UP000676649">
    <property type="component" value="Chromosome"/>
</dbReference>
<gene>
    <name evidence="2" type="ORF">KEF85_05745</name>
</gene>
<sequence>MKLKHIINTLLITATVGASGSASAASFPWSWSGSLQNFSNLGSVVDHNPPTPVLGTSSPSGTGDGDTTFTFESSNNLDVLNTSIGLTEQLVPGYDLYNVGVGFVTGQTTGSFAYTISTTDVAGLNAAGLDSLVTIGGNGGEVREDIYSGSNHSNLLLTLDSINSAVIPATGLDSFNGQQSLYIVDTIIGNGGIQDFHNNLSAVPEAEEWAMMLLGLPLLAWMSRRKQAVNLVA</sequence>
<dbReference type="KEGG" id="mpad:KEF85_05745"/>
<evidence type="ECO:0008006" key="4">
    <source>
        <dbReference type="Google" id="ProtNLM"/>
    </source>
</evidence>
<protein>
    <recommendedName>
        <fullName evidence="4">PEP-CTERM protein-sorting domain-containing protein</fullName>
    </recommendedName>
</protein>
<organism evidence="2 3">
    <name type="scientific">Methylomonas paludis</name>
    <dbReference type="NCBI Taxonomy" id="1173101"/>
    <lineage>
        <taxon>Bacteria</taxon>
        <taxon>Pseudomonadati</taxon>
        <taxon>Pseudomonadota</taxon>
        <taxon>Gammaproteobacteria</taxon>
        <taxon>Methylococcales</taxon>
        <taxon>Methylococcaceae</taxon>
        <taxon>Methylomonas</taxon>
    </lineage>
</organism>
<keyword evidence="1" id="KW-0732">Signal</keyword>
<proteinExistence type="predicted"/>
<feature type="chain" id="PRO_5037193388" description="PEP-CTERM protein-sorting domain-containing protein" evidence="1">
    <location>
        <begin position="25"/>
        <end position="233"/>
    </location>
</feature>
<keyword evidence="3" id="KW-1185">Reference proteome</keyword>